<organism evidence="1 2">
    <name type="scientific">Urochloa decumbens</name>
    <dbReference type="NCBI Taxonomy" id="240449"/>
    <lineage>
        <taxon>Eukaryota</taxon>
        <taxon>Viridiplantae</taxon>
        <taxon>Streptophyta</taxon>
        <taxon>Embryophyta</taxon>
        <taxon>Tracheophyta</taxon>
        <taxon>Spermatophyta</taxon>
        <taxon>Magnoliopsida</taxon>
        <taxon>Liliopsida</taxon>
        <taxon>Poales</taxon>
        <taxon>Poaceae</taxon>
        <taxon>PACMAD clade</taxon>
        <taxon>Panicoideae</taxon>
        <taxon>Panicodae</taxon>
        <taxon>Paniceae</taxon>
        <taxon>Melinidinae</taxon>
        <taxon>Urochloa</taxon>
    </lineage>
</organism>
<dbReference type="PANTHER" id="PTHR34709">
    <property type="entry name" value="OS10G0396666 PROTEIN"/>
    <property type="match status" value="1"/>
</dbReference>
<dbReference type="Proteomes" id="UP001497457">
    <property type="component" value="Chromosome 11b"/>
</dbReference>
<gene>
    <name evidence="1" type="ORF">URODEC1_LOCUS10634</name>
</gene>
<name>A0ABC8W6M9_9POAL</name>
<evidence type="ECO:0008006" key="3">
    <source>
        <dbReference type="Google" id="ProtNLM"/>
    </source>
</evidence>
<accession>A0ABC8W6M9</accession>
<reference evidence="1 2" key="2">
    <citation type="submission" date="2024-10" db="EMBL/GenBank/DDBJ databases">
        <authorList>
            <person name="Ryan C."/>
        </authorList>
    </citation>
    <scope>NUCLEOTIDE SEQUENCE [LARGE SCALE GENOMIC DNA]</scope>
</reference>
<dbReference type="SUPFAM" id="SSF52047">
    <property type="entry name" value="RNI-like"/>
    <property type="match status" value="1"/>
</dbReference>
<dbReference type="SUPFAM" id="SSF81383">
    <property type="entry name" value="F-box domain"/>
    <property type="match status" value="1"/>
</dbReference>
<evidence type="ECO:0000313" key="2">
    <source>
        <dbReference type="Proteomes" id="UP001497457"/>
    </source>
</evidence>
<sequence length="490" mass="55141">MEMELLLPSHIAGARRRGGEDRLGALPDALLLLILANLGSTAEAARTSILARRWRSLWPELHVLVLRGVGPDTLDHLLGRARHGNLRRLEIQVRSPARGGIPATQISSLLRAADEHNPAELVFDVGHGGDGGDVPFELPCFTRAISMDLQIGSRSFTLTPPPASEFTFAALETLTLSLCRVDPSEFLRRCPRLRVLAMDCCWAHNAVEIHSGSLQEVVLKDMARPVAGGDRTPRRVDIAAPMPRKFRLECYGRAEMVASFSAPAPAAETLSFKYCSVWSRSIGLPVEGCLLSLATAMEWRSRYGQVNNPVLVRVLSMVILSNQNYGYGNRSLAQEIVRLPVNNFSVLKLDLRTNYHDFGTLIFDLLKSLDSIQRLELELSWTPSEYFDYYDPDERRNEHIWLPDLEELDIGGMNLTDHDIDFLKVIFTYAPYIKTVRIQLSAWVSQSDSGYKKLRRMFRENSSVKCYVNGVLEELPRRSNRLLCMRHQSA</sequence>
<dbReference type="EMBL" id="OZ075121">
    <property type="protein sequence ID" value="CAL4903583.1"/>
    <property type="molecule type" value="Genomic_DNA"/>
</dbReference>
<evidence type="ECO:0000313" key="1">
    <source>
        <dbReference type="EMBL" id="CAL4903583.1"/>
    </source>
</evidence>
<dbReference type="InterPro" id="IPR036047">
    <property type="entry name" value="F-box-like_dom_sf"/>
</dbReference>
<dbReference type="InterPro" id="IPR055312">
    <property type="entry name" value="FBL15-like"/>
</dbReference>
<proteinExistence type="predicted"/>
<dbReference type="PANTHER" id="PTHR34709:SF75">
    <property type="entry name" value="FBD DOMAIN-CONTAINING PROTEIN"/>
    <property type="match status" value="1"/>
</dbReference>
<reference evidence="2" key="1">
    <citation type="submission" date="2024-06" db="EMBL/GenBank/DDBJ databases">
        <authorList>
            <person name="Ryan C."/>
        </authorList>
    </citation>
    <scope>NUCLEOTIDE SEQUENCE [LARGE SCALE GENOMIC DNA]</scope>
</reference>
<keyword evidence="2" id="KW-1185">Reference proteome</keyword>
<protein>
    <recommendedName>
        <fullName evidence="3">FBD domain-containing protein</fullName>
    </recommendedName>
</protein>
<dbReference type="AlphaFoldDB" id="A0ABC8W6M9"/>